<dbReference type="AlphaFoldDB" id="A0A1N7CP62"/>
<evidence type="ECO:0000256" key="1">
    <source>
        <dbReference type="SAM" id="MobiDB-lite"/>
    </source>
</evidence>
<evidence type="ECO:0000313" key="3">
    <source>
        <dbReference type="EMBL" id="SIR65406.1"/>
    </source>
</evidence>
<accession>A0A1N7CP62</accession>
<feature type="region of interest" description="Disordered" evidence="1">
    <location>
        <begin position="26"/>
        <end position="61"/>
    </location>
</feature>
<dbReference type="Proteomes" id="UP000186218">
    <property type="component" value="Unassembled WGS sequence"/>
</dbReference>
<dbReference type="EMBL" id="FTNT01000001">
    <property type="protein sequence ID" value="SIR65406.1"/>
    <property type="molecule type" value="Genomic_DNA"/>
</dbReference>
<sequence length="112" mass="11826">MNGDLSDLPVKSPTRGYAVPVLVDPNAALPGRHRRSASAPATTRPDHSARVRPPRPRDITATTDIPALAGSSRIDLDVVATHRWGRAEVEIVCAAVTMMLLAIGVVVGIAML</sequence>
<protein>
    <submittedName>
        <fullName evidence="3">Uncharacterized protein</fullName>
    </submittedName>
</protein>
<reference evidence="3 4" key="1">
    <citation type="submission" date="2017-01" db="EMBL/GenBank/DDBJ databases">
        <authorList>
            <person name="Mah S.A."/>
            <person name="Swanson W.J."/>
            <person name="Moy G.W."/>
            <person name="Vacquier V.D."/>
        </authorList>
    </citation>
    <scope>NUCLEOTIDE SEQUENCE [LARGE SCALE GENOMIC DNA]</scope>
    <source>
        <strain evidence="3 4">CPCC 203464</strain>
    </source>
</reference>
<name>A0A1N7CP62_9NOCA</name>
<evidence type="ECO:0000256" key="2">
    <source>
        <dbReference type="SAM" id="Phobius"/>
    </source>
</evidence>
<feature type="transmembrane region" description="Helical" evidence="2">
    <location>
        <begin position="91"/>
        <end position="111"/>
    </location>
</feature>
<organism evidence="3 4">
    <name type="scientific">Williamsia sterculiae</name>
    <dbReference type="NCBI Taxonomy" id="1344003"/>
    <lineage>
        <taxon>Bacteria</taxon>
        <taxon>Bacillati</taxon>
        <taxon>Actinomycetota</taxon>
        <taxon>Actinomycetes</taxon>
        <taxon>Mycobacteriales</taxon>
        <taxon>Nocardiaceae</taxon>
        <taxon>Williamsia</taxon>
    </lineage>
</organism>
<keyword evidence="2" id="KW-0472">Membrane</keyword>
<keyword evidence="2" id="KW-1133">Transmembrane helix</keyword>
<evidence type="ECO:0000313" key="4">
    <source>
        <dbReference type="Proteomes" id="UP000186218"/>
    </source>
</evidence>
<keyword evidence="4" id="KW-1185">Reference proteome</keyword>
<dbReference type="STRING" id="1344003.SAMN05445060_0268"/>
<gene>
    <name evidence="3" type="ORF">SAMN05445060_0268</name>
</gene>
<proteinExistence type="predicted"/>
<keyword evidence="2" id="KW-0812">Transmembrane</keyword>
<dbReference type="RefSeq" id="WP_076475812.1">
    <property type="nucleotide sequence ID" value="NZ_FTNT01000001.1"/>
</dbReference>